<evidence type="ECO:0000313" key="2">
    <source>
        <dbReference type="Proteomes" id="UP000799755"/>
    </source>
</evidence>
<reference evidence="1" key="1">
    <citation type="journal article" date="2020" name="Stud. Mycol.">
        <title>101 Dothideomycetes genomes: a test case for predicting lifestyles and emergence of pathogens.</title>
        <authorList>
            <person name="Haridas S."/>
            <person name="Albert R."/>
            <person name="Binder M."/>
            <person name="Bloem J."/>
            <person name="Labutti K."/>
            <person name="Salamov A."/>
            <person name="Andreopoulos B."/>
            <person name="Baker S."/>
            <person name="Barry K."/>
            <person name="Bills G."/>
            <person name="Bluhm B."/>
            <person name="Cannon C."/>
            <person name="Castanera R."/>
            <person name="Culley D."/>
            <person name="Daum C."/>
            <person name="Ezra D."/>
            <person name="Gonzalez J."/>
            <person name="Henrissat B."/>
            <person name="Kuo A."/>
            <person name="Liang C."/>
            <person name="Lipzen A."/>
            <person name="Lutzoni F."/>
            <person name="Magnuson J."/>
            <person name="Mondo S."/>
            <person name="Nolan M."/>
            <person name="Ohm R."/>
            <person name="Pangilinan J."/>
            <person name="Park H.-J."/>
            <person name="Ramirez L."/>
            <person name="Alfaro M."/>
            <person name="Sun H."/>
            <person name="Tritt A."/>
            <person name="Yoshinaga Y."/>
            <person name="Zwiers L.-H."/>
            <person name="Turgeon B."/>
            <person name="Goodwin S."/>
            <person name="Spatafora J."/>
            <person name="Crous P."/>
            <person name="Grigoriev I."/>
        </authorList>
    </citation>
    <scope>NUCLEOTIDE SEQUENCE</scope>
    <source>
        <strain evidence="1">ATCC 200398</strain>
    </source>
</reference>
<feature type="non-terminal residue" evidence="1">
    <location>
        <position position="166"/>
    </location>
</feature>
<feature type="non-terminal residue" evidence="1">
    <location>
        <position position="1"/>
    </location>
</feature>
<dbReference type="EMBL" id="MU003496">
    <property type="protein sequence ID" value="KAF2475124.1"/>
    <property type="molecule type" value="Genomic_DNA"/>
</dbReference>
<gene>
    <name evidence="1" type="ORF">BDR25DRAFT_186444</name>
</gene>
<accession>A0ACB6R791</accession>
<organism evidence="1 2">
    <name type="scientific">Lindgomyces ingoldianus</name>
    <dbReference type="NCBI Taxonomy" id="673940"/>
    <lineage>
        <taxon>Eukaryota</taxon>
        <taxon>Fungi</taxon>
        <taxon>Dikarya</taxon>
        <taxon>Ascomycota</taxon>
        <taxon>Pezizomycotina</taxon>
        <taxon>Dothideomycetes</taxon>
        <taxon>Pleosporomycetidae</taxon>
        <taxon>Pleosporales</taxon>
        <taxon>Lindgomycetaceae</taxon>
        <taxon>Lindgomyces</taxon>
    </lineage>
</organism>
<keyword evidence="2" id="KW-1185">Reference proteome</keyword>
<protein>
    <submittedName>
        <fullName evidence="1">Uncharacterized protein</fullName>
    </submittedName>
</protein>
<dbReference type="Proteomes" id="UP000799755">
    <property type="component" value="Unassembled WGS sequence"/>
</dbReference>
<proteinExistence type="predicted"/>
<sequence length="166" mass="18981">FRPLLPQPPGGRPDRGGAQPPYPPSTEGKKRKVVTAACNACRKRKTKCDAQRPRCSVCISRNADCDYDTVSTETHSQALKRKFDELQQSKSTYEQIFDMLKARTEQEATIIMQRIRNGVDADTIIRHVEDGDLLLQLSLVPETRYRYDFPFITDMPSFLQLPDNVY</sequence>
<comment type="caution">
    <text evidence="1">The sequence shown here is derived from an EMBL/GenBank/DDBJ whole genome shotgun (WGS) entry which is preliminary data.</text>
</comment>
<evidence type="ECO:0000313" key="1">
    <source>
        <dbReference type="EMBL" id="KAF2475124.1"/>
    </source>
</evidence>
<name>A0ACB6R791_9PLEO</name>